<protein>
    <submittedName>
        <fullName evidence="1">Uncharacterized protein</fullName>
    </submittedName>
</protein>
<proteinExistence type="predicted"/>
<name>A0A229T291_9PSEU</name>
<dbReference type="EMBL" id="NMUL01000023">
    <property type="protein sequence ID" value="OXM65322.1"/>
    <property type="molecule type" value="Genomic_DNA"/>
</dbReference>
<accession>A0A229T291</accession>
<dbReference type="AlphaFoldDB" id="A0A229T291"/>
<evidence type="ECO:0000313" key="1">
    <source>
        <dbReference type="EMBL" id="OXM65322.1"/>
    </source>
</evidence>
<organism evidence="1 2">
    <name type="scientific">Amycolatopsis vastitatis</name>
    <dbReference type="NCBI Taxonomy" id="1905142"/>
    <lineage>
        <taxon>Bacteria</taxon>
        <taxon>Bacillati</taxon>
        <taxon>Actinomycetota</taxon>
        <taxon>Actinomycetes</taxon>
        <taxon>Pseudonocardiales</taxon>
        <taxon>Pseudonocardiaceae</taxon>
        <taxon>Amycolatopsis</taxon>
    </lineage>
</organism>
<sequence length="112" mass="13028">MATLKMKTQILFYVLDCEVGLPKRLTHIQPLKMMIEYVLARWCSELEVETVRQSRPRHCYIHLNRRETVLGSSAMLPSLAHLSRSHYVLVGQLEIGEILLLKFDDYQIVSTN</sequence>
<comment type="caution">
    <text evidence="1">The sequence shown here is derived from an EMBL/GenBank/DDBJ whole genome shotgun (WGS) entry which is preliminary data.</text>
</comment>
<reference evidence="2" key="1">
    <citation type="submission" date="2017-07" db="EMBL/GenBank/DDBJ databases">
        <title>Comparative genome mining reveals phylogenetic distribution patterns of secondary metabolites in Amycolatopsis.</title>
        <authorList>
            <person name="Adamek M."/>
            <person name="Alanjary M."/>
            <person name="Sales-Ortells H."/>
            <person name="Goodfellow M."/>
            <person name="Bull A.T."/>
            <person name="Kalinowski J."/>
            <person name="Ziemert N."/>
        </authorList>
    </citation>
    <scope>NUCLEOTIDE SEQUENCE [LARGE SCALE GENOMIC DNA]</scope>
    <source>
        <strain evidence="2">H5</strain>
    </source>
</reference>
<evidence type="ECO:0000313" key="2">
    <source>
        <dbReference type="Proteomes" id="UP000215199"/>
    </source>
</evidence>
<keyword evidence="2" id="KW-1185">Reference proteome</keyword>
<dbReference type="Proteomes" id="UP000215199">
    <property type="component" value="Unassembled WGS sequence"/>
</dbReference>
<gene>
    <name evidence="1" type="ORF">CF165_23625</name>
</gene>